<dbReference type="Proteomes" id="UP000231436">
    <property type="component" value="Unassembled WGS sequence"/>
</dbReference>
<comment type="caution">
    <text evidence="2">The sequence shown here is derived from an EMBL/GenBank/DDBJ whole genome shotgun (WGS) entry which is preliminary data.</text>
</comment>
<sequence length="129" mass="14881">MAPPEVGGLIGNLIFVLFIGVLVFGIVGRIVADRKGDDRYVREIGNRISTLLVTMGVLGLILFFFSFEQIELFGARFWYVIWVIAVVVWSVRIVRYVKRDIPDMKARSESLRARAKYLPKPKPKKKRRR</sequence>
<reference evidence="3" key="1">
    <citation type="submission" date="2017-09" db="EMBL/GenBank/DDBJ databases">
        <title>Depth-based differentiation of microbial function through sediment-hosted aquifers and enrichment of novel symbionts in the deep terrestrial subsurface.</title>
        <authorList>
            <person name="Probst A.J."/>
            <person name="Ladd B."/>
            <person name="Jarett J.K."/>
            <person name="Geller-Mcgrath D.E."/>
            <person name="Sieber C.M.K."/>
            <person name="Emerson J.B."/>
            <person name="Anantharaman K."/>
            <person name="Thomas B.C."/>
            <person name="Malmstrom R."/>
            <person name="Stieglmeier M."/>
            <person name="Klingl A."/>
            <person name="Woyke T."/>
            <person name="Ryan C.M."/>
            <person name="Banfield J.F."/>
        </authorList>
    </citation>
    <scope>NUCLEOTIDE SEQUENCE [LARGE SCALE GENOMIC DNA]</scope>
</reference>
<feature type="transmembrane region" description="Helical" evidence="1">
    <location>
        <begin position="77"/>
        <end position="97"/>
    </location>
</feature>
<organism evidence="2 3">
    <name type="scientific">Candidatus Uhrbacteria bacterium CG10_big_fil_rev_8_21_14_0_10_48_16</name>
    <dbReference type="NCBI Taxonomy" id="1975038"/>
    <lineage>
        <taxon>Bacteria</taxon>
        <taxon>Candidatus Uhriibacteriota</taxon>
    </lineage>
</organism>
<protein>
    <submittedName>
        <fullName evidence="2">Uncharacterized protein</fullName>
    </submittedName>
</protein>
<gene>
    <name evidence="2" type="ORF">COV05_01615</name>
</gene>
<accession>A0A2M8LHJ0</accession>
<dbReference type="AlphaFoldDB" id="A0A2M8LHJ0"/>
<name>A0A2M8LHJ0_9BACT</name>
<dbReference type="EMBL" id="PFEU01000008">
    <property type="protein sequence ID" value="PJE76876.1"/>
    <property type="molecule type" value="Genomic_DNA"/>
</dbReference>
<evidence type="ECO:0000256" key="1">
    <source>
        <dbReference type="SAM" id="Phobius"/>
    </source>
</evidence>
<proteinExistence type="predicted"/>
<keyword evidence="1" id="KW-1133">Transmembrane helix</keyword>
<feature type="transmembrane region" description="Helical" evidence="1">
    <location>
        <begin position="6"/>
        <end position="32"/>
    </location>
</feature>
<evidence type="ECO:0000313" key="2">
    <source>
        <dbReference type="EMBL" id="PJE76876.1"/>
    </source>
</evidence>
<keyword evidence="1" id="KW-0472">Membrane</keyword>
<evidence type="ECO:0000313" key="3">
    <source>
        <dbReference type="Proteomes" id="UP000231436"/>
    </source>
</evidence>
<keyword evidence="1" id="KW-0812">Transmembrane</keyword>
<feature type="transmembrane region" description="Helical" evidence="1">
    <location>
        <begin position="44"/>
        <end position="65"/>
    </location>
</feature>